<protein>
    <submittedName>
        <fullName evidence="6">Threonine/serine dehydratase</fullName>
    </submittedName>
</protein>
<sequence length="344" mass="36370">MTGTESRRTEDARGTAGASTVTEIDIQAARQRIARVTVETPLLDAPELDARTGAHVGLKLENLQVTGSFKVRGAANKILSLTDSERERGVVCCSSGNHGRAVAYVADRLDVAAVVCVPEWVDPGKLRAIRGHRAETIIHGRTYDEAEARSWAIQQERGLCYVHPFDDPLVIAGQGTIGLELLEGMPRLDTAIVPLSGGGLIAGITVALKRERPELRVVSVSAANAAVMYHSLQAGQPIEHPEEETIASALSGGIGHENRHTFRLVDDLVDEHLLVGEAEIREAMAFMATEHRLMVEGGGAVGVAALLSGAFSGVGEYVAVVVSGGNVEPSVIADCIAGREGVAR</sequence>
<dbReference type="PANTHER" id="PTHR48078">
    <property type="entry name" value="THREONINE DEHYDRATASE, MITOCHONDRIAL-RELATED"/>
    <property type="match status" value="1"/>
</dbReference>
<dbReference type="GO" id="GO:0009097">
    <property type="term" value="P:isoleucine biosynthetic process"/>
    <property type="evidence" value="ECO:0007669"/>
    <property type="project" value="TreeGrafter"/>
</dbReference>
<dbReference type="Gene3D" id="3.40.50.1100">
    <property type="match status" value="2"/>
</dbReference>
<dbReference type="GO" id="GO:0006565">
    <property type="term" value="P:L-serine catabolic process"/>
    <property type="evidence" value="ECO:0007669"/>
    <property type="project" value="TreeGrafter"/>
</dbReference>
<dbReference type="Proteomes" id="UP000702544">
    <property type="component" value="Unassembled WGS sequence"/>
</dbReference>
<comment type="cofactor">
    <cofactor evidence="1">
        <name>pyridoxal 5'-phosphate</name>
        <dbReference type="ChEBI" id="CHEBI:597326"/>
    </cofactor>
</comment>
<dbReference type="GO" id="GO:0003941">
    <property type="term" value="F:L-serine ammonia-lyase activity"/>
    <property type="evidence" value="ECO:0007669"/>
    <property type="project" value="TreeGrafter"/>
</dbReference>
<dbReference type="InterPro" id="IPR001926">
    <property type="entry name" value="TrpB-like_PALP"/>
</dbReference>
<dbReference type="AlphaFoldDB" id="A0AAE4Z874"/>
<keyword evidence="3" id="KW-0663">Pyridoxal phosphate</keyword>
<feature type="domain" description="Tryptophan synthase beta chain-like PALP" evidence="5">
    <location>
        <begin position="39"/>
        <end position="324"/>
    </location>
</feature>
<gene>
    <name evidence="6" type="ORF">GWO12_02470</name>
</gene>
<evidence type="ECO:0000256" key="1">
    <source>
        <dbReference type="ARBA" id="ARBA00001933"/>
    </source>
</evidence>
<proteinExistence type="inferred from homology"/>
<dbReference type="InterPro" id="IPR050147">
    <property type="entry name" value="Ser/Thr_Dehydratase"/>
</dbReference>
<organism evidence="6 7">
    <name type="scientific">Candidatus Kutchimonas denitrificans</name>
    <dbReference type="NCBI Taxonomy" id="3056748"/>
    <lineage>
        <taxon>Bacteria</taxon>
        <taxon>Pseudomonadati</taxon>
        <taxon>Gemmatimonadota</taxon>
        <taxon>Gemmatimonadia</taxon>
        <taxon>Candidatus Palauibacterales</taxon>
        <taxon>Candidatus Palauibacteraceae</taxon>
        <taxon>Candidatus Kutchimonas</taxon>
    </lineage>
</organism>
<keyword evidence="4" id="KW-0456">Lyase</keyword>
<dbReference type="GO" id="GO:0004794">
    <property type="term" value="F:threonine deaminase activity"/>
    <property type="evidence" value="ECO:0007669"/>
    <property type="project" value="TreeGrafter"/>
</dbReference>
<dbReference type="CDD" id="cd01562">
    <property type="entry name" value="Thr-dehyd"/>
    <property type="match status" value="1"/>
</dbReference>
<dbReference type="Pfam" id="PF00291">
    <property type="entry name" value="PALP"/>
    <property type="match status" value="1"/>
</dbReference>
<evidence type="ECO:0000256" key="4">
    <source>
        <dbReference type="ARBA" id="ARBA00023239"/>
    </source>
</evidence>
<name>A0AAE4Z874_9BACT</name>
<dbReference type="InterPro" id="IPR036052">
    <property type="entry name" value="TrpB-like_PALP_sf"/>
</dbReference>
<reference evidence="6 7" key="1">
    <citation type="submission" date="2020-01" db="EMBL/GenBank/DDBJ databases">
        <title>Genomes assembled from Gulf of Kutch pelagic sediment metagenomes.</title>
        <authorList>
            <person name="Chandrashekar M."/>
            <person name="Mahajan M.S."/>
            <person name="Dave K.J."/>
            <person name="Vatsa P."/>
            <person name="Nathani N.M."/>
        </authorList>
    </citation>
    <scope>NUCLEOTIDE SEQUENCE [LARGE SCALE GENOMIC DNA]</scope>
    <source>
        <strain evidence="6">KS3-K002</strain>
    </source>
</reference>
<comment type="similarity">
    <text evidence="2">Belongs to the serine/threonine dehydratase family.</text>
</comment>
<comment type="caution">
    <text evidence="6">The sequence shown here is derived from an EMBL/GenBank/DDBJ whole genome shotgun (WGS) entry which is preliminary data.</text>
</comment>
<accession>A0AAE4Z874</accession>
<evidence type="ECO:0000256" key="2">
    <source>
        <dbReference type="ARBA" id="ARBA00010869"/>
    </source>
</evidence>
<evidence type="ECO:0000313" key="7">
    <source>
        <dbReference type="Proteomes" id="UP000702544"/>
    </source>
</evidence>
<dbReference type="FunFam" id="3.40.50.1100:FF:000005">
    <property type="entry name" value="Threonine dehydratase catabolic"/>
    <property type="match status" value="1"/>
</dbReference>
<evidence type="ECO:0000259" key="5">
    <source>
        <dbReference type="Pfam" id="PF00291"/>
    </source>
</evidence>
<dbReference type="EMBL" id="JAACAK010000018">
    <property type="protein sequence ID" value="NIR73971.1"/>
    <property type="molecule type" value="Genomic_DNA"/>
</dbReference>
<evidence type="ECO:0000313" key="6">
    <source>
        <dbReference type="EMBL" id="NIR73971.1"/>
    </source>
</evidence>
<dbReference type="GO" id="GO:0006567">
    <property type="term" value="P:L-threonine catabolic process"/>
    <property type="evidence" value="ECO:0007669"/>
    <property type="project" value="TreeGrafter"/>
</dbReference>
<dbReference type="PANTHER" id="PTHR48078:SF6">
    <property type="entry name" value="L-THREONINE DEHYDRATASE CATABOLIC TDCB"/>
    <property type="match status" value="1"/>
</dbReference>
<dbReference type="SUPFAM" id="SSF53686">
    <property type="entry name" value="Tryptophan synthase beta subunit-like PLP-dependent enzymes"/>
    <property type="match status" value="1"/>
</dbReference>
<evidence type="ECO:0000256" key="3">
    <source>
        <dbReference type="ARBA" id="ARBA00022898"/>
    </source>
</evidence>